<evidence type="ECO:0000313" key="2">
    <source>
        <dbReference type="EMBL" id="CAL1597278.1"/>
    </source>
</evidence>
<evidence type="ECO:0000313" key="3">
    <source>
        <dbReference type="Proteomes" id="UP001497482"/>
    </source>
</evidence>
<keyword evidence="1" id="KW-0472">Membrane</keyword>
<reference evidence="2 3" key="1">
    <citation type="submission" date="2024-04" db="EMBL/GenBank/DDBJ databases">
        <authorList>
            <person name="Waldvogel A.-M."/>
            <person name="Schoenle A."/>
        </authorList>
    </citation>
    <scope>NUCLEOTIDE SEQUENCE [LARGE SCALE GENOMIC DNA]</scope>
</reference>
<organism evidence="2 3">
    <name type="scientific">Knipowitschia caucasica</name>
    <name type="common">Caucasian dwarf goby</name>
    <name type="synonym">Pomatoschistus caucasicus</name>
    <dbReference type="NCBI Taxonomy" id="637954"/>
    <lineage>
        <taxon>Eukaryota</taxon>
        <taxon>Metazoa</taxon>
        <taxon>Chordata</taxon>
        <taxon>Craniata</taxon>
        <taxon>Vertebrata</taxon>
        <taxon>Euteleostomi</taxon>
        <taxon>Actinopterygii</taxon>
        <taxon>Neopterygii</taxon>
        <taxon>Teleostei</taxon>
        <taxon>Neoteleostei</taxon>
        <taxon>Acanthomorphata</taxon>
        <taxon>Gobiaria</taxon>
        <taxon>Gobiiformes</taxon>
        <taxon>Gobioidei</taxon>
        <taxon>Gobiidae</taxon>
        <taxon>Gobiinae</taxon>
        <taxon>Knipowitschia</taxon>
    </lineage>
</organism>
<protein>
    <submittedName>
        <fullName evidence="2">Uncharacterized protein</fullName>
    </submittedName>
</protein>
<name>A0AAV2L861_KNICA</name>
<sequence length="84" mass="9259">MEQRRGRVGVVVVVVVVGGGWALLEGGPDGAALERLRGPVVVHHAALSLTFGREEETTESGHLRKHEMEMKLDVDADFMHSQKW</sequence>
<keyword evidence="1" id="KW-1133">Transmembrane helix</keyword>
<keyword evidence="1" id="KW-0812">Transmembrane</keyword>
<evidence type="ECO:0000256" key="1">
    <source>
        <dbReference type="SAM" id="Phobius"/>
    </source>
</evidence>
<feature type="transmembrane region" description="Helical" evidence="1">
    <location>
        <begin position="7"/>
        <end position="24"/>
    </location>
</feature>
<accession>A0AAV2L861</accession>
<dbReference type="AlphaFoldDB" id="A0AAV2L861"/>
<keyword evidence="3" id="KW-1185">Reference proteome</keyword>
<dbReference type="EMBL" id="OZ035843">
    <property type="protein sequence ID" value="CAL1597278.1"/>
    <property type="molecule type" value="Genomic_DNA"/>
</dbReference>
<gene>
    <name evidence="2" type="ORF">KC01_LOCUS25796</name>
</gene>
<proteinExistence type="predicted"/>
<dbReference type="Proteomes" id="UP001497482">
    <property type="component" value="Chromosome 21"/>
</dbReference>